<gene>
    <name evidence="2" type="ORF">Ataiwa_39760</name>
</gene>
<dbReference type="EMBL" id="BTPE01000024">
    <property type="protein sequence ID" value="GMQ35703.1"/>
    <property type="molecule type" value="Genomic_DNA"/>
</dbReference>
<evidence type="ECO:0000259" key="1">
    <source>
        <dbReference type="Pfam" id="PF08241"/>
    </source>
</evidence>
<reference evidence="2 3" key="1">
    <citation type="submission" date="2023-08" db="EMBL/GenBank/DDBJ databases">
        <title>Draft genome sequence of Algoriphagus taiwanensis.</title>
        <authorList>
            <person name="Takatani N."/>
            <person name="Hosokawa M."/>
            <person name="Sawabe T."/>
        </authorList>
    </citation>
    <scope>NUCLEOTIDE SEQUENCE [LARGE SCALE GENOMIC DNA]</scope>
    <source>
        <strain evidence="2 3">JCM 19755</strain>
    </source>
</reference>
<accession>A0ABQ6Q6K0</accession>
<dbReference type="Gene3D" id="3.40.50.150">
    <property type="entry name" value="Vaccinia Virus protein VP39"/>
    <property type="match status" value="1"/>
</dbReference>
<keyword evidence="2" id="KW-0489">Methyltransferase</keyword>
<organism evidence="2 3">
    <name type="scientific">Algoriphagus taiwanensis</name>
    <dbReference type="NCBI Taxonomy" id="1445656"/>
    <lineage>
        <taxon>Bacteria</taxon>
        <taxon>Pseudomonadati</taxon>
        <taxon>Bacteroidota</taxon>
        <taxon>Cytophagia</taxon>
        <taxon>Cytophagales</taxon>
        <taxon>Cyclobacteriaceae</taxon>
        <taxon>Algoriphagus</taxon>
    </lineage>
</organism>
<dbReference type="CDD" id="cd02440">
    <property type="entry name" value="AdoMet_MTases"/>
    <property type="match status" value="1"/>
</dbReference>
<proteinExistence type="predicted"/>
<protein>
    <submittedName>
        <fullName evidence="2">Class I SAM-dependent methyltransferase</fullName>
    </submittedName>
</protein>
<evidence type="ECO:0000313" key="2">
    <source>
        <dbReference type="EMBL" id="GMQ35703.1"/>
    </source>
</evidence>
<name>A0ABQ6Q6K0_9BACT</name>
<keyword evidence="2" id="KW-0808">Transferase</keyword>
<comment type="caution">
    <text evidence="2">The sequence shown here is derived from an EMBL/GenBank/DDBJ whole genome shotgun (WGS) entry which is preliminary data.</text>
</comment>
<dbReference type="SUPFAM" id="SSF53335">
    <property type="entry name" value="S-adenosyl-L-methionine-dependent methyltransferases"/>
    <property type="match status" value="1"/>
</dbReference>
<keyword evidence="3" id="KW-1185">Reference proteome</keyword>
<dbReference type="InterPro" id="IPR029063">
    <property type="entry name" value="SAM-dependent_MTases_sf"/>
</dbReference>
<dbReference type="Pfam" id="PF08241">
    <property type="entry name" value="Methyltransf_11"/>
    <property type="match status" value="1"/>
</dbReference>
<sequence length="272" mass="31576">MPSIFKMEGISFYLVNLTMKKAISFVIRYVPRPILQRISPLVMKVLAQVNSGNEVQCPICHKEYKKFLPYGRVARENALCPNCLALERHRLMWLFLKEKTDFFTAPLKVLHVAPEHCFIDRFDALPNLEYITADIESPLAKVKMDVHQIPFPENTFDVVFCNHVLEHVEDDILACSEFNRVLKPGGWGILQSPVYNLEKTLEDKTITDPAERERLFGQRDHVRKFGKDYAERLRKSGLQIEENQFVKELPNEKVKRFALAPDEVIFVCRKGI</sequence>
<dbReference type="GO" id="GO:0032259">
    <property type="term" value="P:methylation"/>
    <property type="evidence" value="ECO:0007669"/>
    <property type="project" value="UniProtKB-KW"/>
</dbReference>
<dbReference type="GO" id="GO:0008168">
    <property type="term" value="F:methyltransferase activity"/>
    <property type="evidence" value="ECO:0007669"/>
    <property type="project" value="UniProtKB-KW"/>
</dbReference>
<dbReference type="Proteomes" id="UP001307705">
    <property type="component" value="Unassembled WGS sequence"/>
</dbReference>
<dbReference type="InterPro" id="IPR013216">
    <property type="entry name" value="Methyltransf_11"/>
</dbReference>
<evidence type="ECO:0000313" key="3">
    <source>
        <dbReference type="Proteomes" id="UP001307705"/>
    </source>
</evidence>
<feature type="domain" description="Methyltransferase type 11" evidence="1">
    <location>
        <begin position="141"/>
        <end position="189"/>
    </location>
</feature>